<gene>
    <name evidence="1" type="primary">traF</name>
    <name evidence="1" type="ORF">SKC37_01805</name>
</gene>
<dbReference type="Pfam" id="PF13728">
    <property type="entry name" value="TraF"/>
    <property type="match status" value="1"/>
</dbReference>
<protein>
    <submittedName>
        <fullName evidence="1">Conjugal transfer protein TraF</fullName>
    </submittedName>
</protein>
<name>A0ABW6DFA8_9BACT</name>
<dbReference type="EMBL" id="JBBKXX010000001">
    <property type="protein sequence ID" value="MFD3407379.1"/>
    <property type="molecule type" value="Genomic_DNA"/>
</dbReference>
<dbReference type="Proteomes" id="UP001598019">
    <property type="component" value="Unassembled WGS sequence"/>
</dbReference>
<dbReference type="InterPro" id="IPR039555">
    <property type="entry name" value="TraF/TrbB"/>
</dbReference>
<sequence length="226" mass="26429">MKKAFVFLLLSMPLLGQKSTDIFPVFNQPQSKRISIEKVLIDIREIKKNYPNRYAAAVDFYYLKIIATGKNQWIEKLEEFSLDPDCQATFRTKINAQIERIRTLQVGEKAPDIYLDAFHLYTHHFDKKTVLILFYSPSCFHCTELLVDLIPYSEKWSLSVIALQVDEEMNHWIFPSHWINSKADDKVRKAYGVFSTPSLYLIQAKSKRISAIPENLTELKEFEPLF</sequence>
<reference evidence="1 2" key="1">
    <citation type="submission" date="2024-03" db="EMBL/GenBank/DDBJ databases">
        <title>Aquirufa genome sequencing.</title>
        <authorList>
            <person name="Pitt A."/>
            <person name="Hahn M.W."/>
        </authorList>
    </citation>
    <scope>NUCLEOTIDE SEQUENCE [LARGE SCALE GENOMIC DNA]</scope>
    <source>
        <strain evidence="1 2">HETE-83D</strain>
    </source>
</reference>
<organism evidence="1 2">
    <name type="scientific">Aquirufa esocilacus</name>
    <dbReference type="NCBI Taxonomy" id="3096513"/>
    <lineage>
        <taxon>Bacteria</taxon>
        <taxon>Pseudomonadati</taxon>
        <taxon>Bacteroidota</taxon>
        <taxon>Cytophagia</taxon>
        <taxon>Cytophagales</taxon>
        <taxon>Flectobacillaceae</taxon>
        <taxon>Aquirufa</taxon>
    </lineage>
</organism>
<evidence type="ECO:0000313" key="2">
    <source>
        <dbReference type="Proteomes" id="UP001598019"/>
    </source>
</evidence>
<dbReference type="SUPFAM" id="SSF52833">
    <property type="entry name" value="Thioredoxin-like"/>
    <property type="match status" value="1"/>
</dbReference>
<evidence type="ECO:0000313" key="1">
    <source>
        <dbReference type="EMBL" id="MFD3407379.1"/>
    </source>
</evidence>
<proteinExistence type="predicted"/>
<accession>A0ABW6DFA8</accession>
<dbReference type="Gene3D" id="3.40.30.10">
    <property type="entry name" value="Glutaredoxin"/>
    <property type="match status" value="1"/>
</dbReference>
<dbReference type="InterPro" id="IPR036249">
    <property type="entry name" value="Thioredoxin-like_sf"/>
</dbReference>
<dbReference type="RefSeq" id="WP_377979825.1">
    <property type="nucleotide sequence ID" value="NZ_JBBKXX010000001.1"/>
</dbReference>
<comment type="caution">
    <text evidence="1">The sequence shown here is derived from an EMBL/GenBank/DDBJ whole genome shotgun (WGS) entry which is preliminary data.</text>
</comment>
<keyword evidence="2" id="KW-1185">Reference proteome</keyword>